<dbReference type="InterPro" id="IPR003395">
    <property type="entry name" value="RecF/RecN/SMC_N"/>
</dbReference>
<feature type="coiled-coil region" evidence="1">
    <location>
        <begin position="177"/>
        <end position="234"/>
    </location>
</feature>
<comment type="caution">
    <text evidence="3">The sequence shown here is derived from an EMBL/GenBank/DDBJ whole genome shotgun (WGS) entry which is preliminary data.</text>
</comment>
<keyword evidence="4" id="KW-1185">Reference proteome</keyword>
<name>A0A928UX04_9SPHI</name>
<evidence type="ECO:0000313" key="4">
    <source>
        <dbReference type="Proteomes" id="UP000616201"/>
    </source>
</evidence>
<dbReference type="Gene3D" id="3.40.50.300">
    <property type="entry name" value="P-loop containing nucleotide triphosphate hydrolases"/>
    <property type="match status" value="2"/>
</dbReference>
<accession>A0A928UX04</accession>
<dbReference type="EMBL" id="PRDK01000008">
    <property type="protein sequence ID" value="MBE8714790.1"/>
    <property type="molecule type" value="Genomic_DNA"/>
</dbReference>
<proteinExistence type="predicted"/>
<dbReference type="Proteomes" id="UP000616201">
    <property type="component" value="Unassembled WGS sequence"/>
</dbReference>
<protein>
    <recommendedName>
        <fullName evidence="2">RecF/RecN/SMC N-terminal domain-containing protein</fullName>
    </recommendedName>
</protein>
<organism evidence="3 4">
    <name type="scientific">Sphingobacterium hungaricum</name>
    <dbReference type="NCBI Taxonomy" id="2082723"/>
    <lineage>
        <taxon>Bacteria</taxon>
        <taxon>Pseudomonadati</taxon>
        <taxon>Bacteroidota</taxon>
        <taxon>Sphingobacteriia</taxon>
        <taxon>Sphingobacteriales</taxon>
        <taxon>Sphingobacteriaceae</taxon>
        <taxon>Sphingobacterium</taxon>
    </lineage>
</organism>
<dbReference type="AlphaFoldDB" id="A0A928UX04"/>
<dbReference type="PANTHER" id="PTHR32114:SF2">
    <property type="entry name" value="ABC TRANSPORTER ABCH.3"/>
    <property type="match status" value="1"/>
</dbReference>
<dbReference type="SUPFAM" id="SSF52540">
    <property type="entry name" value="P-loop containing nucleoside triphosphate hydrolases"/>
    <property type="match status" value="1"/>
</dbReference>
<dbReference type="InterPro" id="IPR027417">
    <property type="entry name" value="P-loop_NTPase"/>
</dbReference>
<evidence type="ECO:0000256" key="1">
    <source>
        <dbReference type="SAM" id="Coils"/>
    </source>
</evidence>
<sequence length="1053" mass="120729">MKFKKVEIQAFRAYDLAEDGTFDFTNGKETADFVSIYAPNGFGKTSFYDAVEWGVTHNIHRFLKRPKMNQQVAKTEKNMNAAEYTHILRNKFSDENLPAFVNLYTTTSNEPITKTLKKPRKGQPDYKFDEKETIRGYFQEVILSQEWIDSFLKEDDGAGRYKTFIKYFGDKELDQYYKCLVNLLKTNEDTIKDLKNQLKGFQMDLAFNGDQQVMDAINQTISKLEEKKQSLNHLDTTFDERESAVLSSIITSRVHELNQKIIQSQRLVELIEVVVSGSESIDPLEIYQHHQLEEVDVRQKIKDAETSLDDFAKLAKTENQLAALAKRKEDLRKSQTYHEELIAHFPRYTNIVSEVKGNSAKQNKKNAEIKDLNDKKANAINLLAKLNQEIERNLQDISVINSMIERVPLISEEINNGNLKLASLNASIAAGEKDLTTNLRALEDHRNILGSIDTVIEQIEQNLAPSVLVPTLVKFETDIRKLEEIRNRGLELRQSFQKRSAELEQQKSLQIDLAELLRKGLTLVTESKTSACPLCNQNYADYVELTNRISSNDSLDESLKTALSEQIKSEAEQSKNDVAEKALKEKLLVLLQNEKQSPLEKISFAIAGVNEIKRQLALDRADVNTLVTRINELNSQLSNLSVKDYSAVMETRLQNLQGLRETNLLDLSELQGDLDTMEMTIITANNDLKKLQDDRVVLIEDLSYTAILAYLNQRSDSVVNSITLSELHLLLNQLIDDLKECLEAEQQQRLIVDNLKNSTSSFNTEDLISNIAVNKERLSQLRQRISVYQEFVKNEFNFTVEGQTNESITEFVEGVREKQRKAINELQNVIGLFELLSKLKEEVIPFLRYQKAKNDEKAIKARIKFLNTTLKTTLETERNLVIAHIDEQINSFFFEDIINTLYRKIDPHPDYKEIKFKCDFTDNNPQLNVCVTDEKKVTLQIPNLYFSTAQLNILSLSIFLAKALHAKDANNNPLECIFIDDPIQAMDSINILSTIDLLRSITVNLGRQIILSTHDANFHNLLMKKIPDKLYNSKFMELETFGKVKQIEEIDVH</sequence>
<gene>
    <name evidence="3" type="ORF">C4F49_13980</name>
</gene>
<evidence type="ECO:0000313" key="3">
    <source>
        <dbReference type="EMBL" id="MBE8714790.1"/>
    </source>
</evidence>
<reference evidence="3" key="1">
    <citation type="submission" date="2018-02" db="EMBL/GenBank/DDBJ databases">
        <authorList>
            <person name="Vasarhelyi B.M."/>
            <person name="Deshmukh S."/>
            <person name="Balint B."/>
            <person name="Kukolya J."/>
        </authorList>
    </citation>
    <scope>NUCLEOTIDE SEQUENCE</scope>
    <source>
        <strain evidence="3">KB22</strain>
    </source>
</reference>
<feature type="coiled-coil region" evidence="1">
    <location>
        <begin position="362"/>
        <end position="396"/>
    </location>
</feature>
<dbReference type="RefSeq" id="WP_196936652.1">
    <property type="nucleotide sequence ID" value="NZ_MU158698.1"/>
</dbReference>
<feature type="domain" description="RecF/RecN/SMC N-terminal" evidence="2">
    <location>
        <begin position="4"/>
        <end position="1020"/>
    </location>
</feature>
<dbReference type="Pfam" id="PF02463">
    <property type="entry name" value="SMC_N"/>
    <property type="match status" value="1"/>
</dbReference>
<evidence type="ECO:0000259" key="2">
    <source>
        <dbReference type="Pfam" id="PF02463"/>
    </source>
</evidence>
<keyword evidence="1" id="KW-0175">Coiled coil</keyword>
<dbReference type="PANTHER" id="PTHR32114">
    <property type="entry name" value="ABC TRANSPORTER ABCH.3"/>
    <property type="match status" value="1"/>
</dbReference>